<organism evidence="7 8">
    <name type="scientific">Candidatus Gottesmanbacteria bacterium GW2011_GWB1_43_11</name>
    <dbReference type="NCBI Taxonomy" id="1618446"/>
    <lineage>
        <taxon>Bacteria</taxon>
        <taxon>Candidatus Gottesmaniibacteriota</taxon>
    </lineage>
</organism>
<dbReference type="Gene3D" id="3.90.550.10">
    <property type="entry name" value="Spore Coat Polysaccharide Biosynthesis Protein SpsA, Chain A"/>
    <property type="match status" value="1"/>
</dbReference>
<feature type="domain" description="Glycosyltransferase 2-like" evidence="6">
    <location>
        <begin position="8"/>
        <end position="120"/>
    </location>
</feature>
<evidence type="ECO:0000256" key="3">
    <source>
        <dbReference type="ARBA" id="ARBA00022676"/>
    </source>
</evidence>
<dbReference type="AlphaFoldDB" id="A0A0G1EW30"/>
<dbReference type="PANTHER" id="PTHR48090">
    <property type="entry name" value="UNDECAPRENYL-PHOSPHATE 4-DEOXY-4-FORMAMIDO-L-ARABINOSE TRANSFERASE-RELATED"/>
    <property type="match status" value="1"/>
</dbReference>
<dbReference type="PANTHER" id="PTHR48090:SF10">
    <property type="entry name" value="GLUCOSYL-3-PHOSPHOGLYCERATE SYNTHASE"/>
    <property type="match status" value="1"/>
</dbReference>
<evidence type="ECO:0000313" key="8">
    <source>
        <dbReference type="Proteomes" id="UP000034050"/>
    </source>
</evidence>
<dbReference type="GO" id="GO:0016757">
    <property type="term" value="F:glycosyltransferase activity"/>
    <property type="evidence" value="ECO:0007669"/>
    <property type="project" value="UniProtKB-KW"/>
</dbReference>
<proteinExistence type="inferred from homology"/>
<evidence type="ECO:0000256" key="2">
    <source>
        <dbReference type="ARBA" id="ARBA00006739"/>
    </source>
</evidence>
<dbReference type="CDD" id="cd04179">
    <property type="entry name" value="DPM_DPG-synthase_like"/>
    <property type="match status" value="1"/>
</dbReference>
<dbReference type="Pfam" id="PF00535">
    <property type="entry name" value="Glycos_transf_2"/>
    <property type="match status" value="1"/>
</dbReference>
<dbReference type="STRING" id="1618446.UV61_C0003G0079"/>
<dbReference type="SUPFAM" id="SSF53448">
    <property type="entry name" value="Nucleotide-diphospho-sugar transferases"/>
    <property type="match status" value="1"/>
</dbReference>
<name>A0A0G1EW30_9BACT</name>
<keyword evidence="3" id="KW-0328">Glycosyltransferase</keyword>
<dbReference type="InterPro" id="IPR050256">
    <property type="entry name" value="Glycosyltransferase_2"/>
</dbReference>
<dbReference type="InterPro" id="IPR029044">
    <property type="entry name" value="Nucleotide-diphossugar_trans"/>
</dbReference>
<dbReference type="InterPro" id="IPR001173">
    <property type="entry name" value="Glyco_trans_2-like"/>
</dbReference>
<reference evidence="7 8" key="1">
    <citation type="journal article" date="2015" name="Nature">
        <title>rRNA introns, odd ribosomes, and small enigmatic genomes across a large radiation of phyla.</title>
        <authorList>
            <person name="Brown C.T."/>
            <person name="Hug L.A."/>
            <person name="Thomas B.C."/>
            <person name="Sharon I."/>
            <person name="Castelle C.J."/>
            <person name="Singh A."/>
            <person name="Wilkins M.J."/>
            <person name="Williams K.H."/>
            <person name="Banfield J.F."/>
        </authorList>
    </citation>
    <scope>NUCLEOTIDE SEQUENCE [LARGE SCALE GENOMIC DNA]</scope>
</reference>
<evidence type="ECO:0000256" key="4">
    <source>
        <dbReference type="ARBA" id="ARBA00022679"/>
    </source>
</evidence>
<dbReference type="Proteomes" id="UP000034050">
    <property type="component" value="Unassembled WGS sequence"/>
</dbReference>
<keyword evidence="4 7" id="KW-0808">Transferase</keyword>
<dbReference type="EMBL" id="LCFD01000003">
    <property type="protein sequence ID" value="KKS87226.1"/>
    <property type="molecule type" value="Genomic_DNA"/>
</dbReference>
<gene>
    <name evidence="7" type="ORF">UV61_C0003G0079</name>
</gene>
<protein>
    <submittedName>
        <fullName evidence="7">Glycosyl transferase family 2</fullName>
    </submittedName>
</protein>
<evidence type="ECO:0000259" key="6">
    <source>
        <dbReference type="Pfam" id="PF00535"/>
    </source>
</evidence>
<sequence length="214" mass="23742">MIKRANISVIIPIFNEEKTIGDVIKIVGSWPMQPEIVVVDDGSTDGSDLVVWDLGVNIRFVKLKQNHGKGWALAQGIKESGGEVLMFLDGDIVGLTHKDLEKLIAPILNNRVDMVLGAVRFLRFKLLGPVPAISGVRVVLRKNVDSHFETMKTTGYGVEMLLNKIHANLRVMTVDLPTVYIVDKLKKQSIGVALTSYIKEWEEVGKQILAGWKT</sequence>
<evidence type="ECO:0000313" key="7">
    <source>
        <dbReference type="EMBL" id="KKS87226.1"/>
    </source>
</evidence>
<evidence type="ECO:0000256" key="1">
    <source>
        <dbReference type="ARBA" id="ARBA00001946"/>
    </source>
</evidence>
<keyword evidence="5" id="KW-0460">Magnesium</keyword>
<evidence type="ECO:0000256" key="5">
    <source>
        <dbReference type="ARBA" id="ARBA00022842"/>
    </source>
</evidence>
<accession>A0A0G1EW30</accession>
<comment type="similarity">
    <text evidence="2">Belongs to the glycosyltransferase 2 family.</text>
</comment>
<comment type="caution">
    <text evidence="7">The sequence shown here is derived from an EMBL/GenBank/DDBJ whole genome shotgun (WGS) entry which is preliminary data.</text>
</comment>
<comment type="cofactor">
    <cofactor evidence="1">
        <name>Mg(2+)</name>
        <dbReference type="ChEBI" id="CHEBI:18420"/>
    </cofactor>
</comment>